<feature type="compositionally biased region" description="Basic and acidic residues" evidence="1">
    <location>
        <begin position="166"/>
        <end position="178"/>
    </location>
</feature>
<accession>A0A498SJT1</accession>
<name>A0A498SJT1_ACAVI</name>
<feature type="compositionally biased region" description="Basic and acidic residues" evidence="1">
    <location>
        <begin position="88"/>
        <end position="106"/>
    </location>
</feature>
<reference evidence="3 4" key="1">
    <citation type="submission" date="2018-08" db="EMBL/GenBank/DDBJ databases">
        <authorList>
            <person name="Laetsch R D."/>
            <person name="Stevens L."/>
            <person name="Kumar S."/>
            <person name="Blaxter L. M."/>
        </authorList>
    </citation>
    <scope>NUCLEOTIDE SEQUENCE [LARGE SCALE GENOMIC DNA]</scope>
</reference>
<proteinExistence type="predicted"/>
<evidence type="ECO:0000313" key="4">
    <source>
        <dbReference type="Proteomes" id="UP000276991"/>
    </source>
</evidence>
<organism evidence="3 4">
    <name type="scientific">Acanthocheilonema viteae</name>
    <name type="common">Filarial nematode worm</name>
    <name type="synonym">Dipetalonema viteae</name>
    <dbReference type="NCBI Taxonomy" id="6277"/>
    <lineage>
        <taxon>Eukaryota</taxon>
        <taxon>Metazoa</taxon>
        <taxon>Ecdysozoa</taxon>
        <taxon>Nematoda</taxon>
        <taxon>Chromadorea</taxon>
        <taxon>Rhabditida</taxon>
        <taxon>Spirurina</taxon>
        <taxon>Spiruromorpha</taxon>
        <taxon>Filarioidea</taxon>
        <taxon>Onchocercidae</taxon>
        <taxon>Acanthocheilonema</taxon>
    </lineage>
</organism>
<dbReference type="OrthoDB" id="5867603at2759"/>
<dbReference type="EMBL" id="UPTC01000809">
    <property type="protein sequence ID" value="VBB30197.1"/>
    <property type="molecule type" value="Genomic_DNA"/>
</dbReference>
<sequence length="230" mass="25865">MSGSCEISLFNNAVSAFLSVIGTFLLLVRFGCVFKSSGARINKTPRLDQAKVEEDISENLIKLVEPTQNSDRNLTSKEKAFSKTKQKVASDKKKDKKEKLYSNERNEHQILIQKIPDVGQHKTQSTQQDDFKDSKTIAQIHSGEQYRKRKSVMDKRCKSNNLEVAREDVAKNQSREEEPSTLEGVASIDRDDAPSAISQFRNGGSVKTNIVSRRVLSKGGQTKRKFVKKS</sequence>
<keyword evidence="4" id="KW-1185">Reference proteome</keyword>
<evidence type="ECO:0000256" key="1">
    <source>
        <dbReference type="SAM" id="MobiDB-lite"/>
    </source>
</evidence>
<dbReference type="AlphaFoldDB" id="A0A498SJT1"/>
<keyword evidence="2" id="KW-1133">Transmembrane helix</keyword>
<feature type="region of interest" description="Disordered" evidence="1">
    <location>
        <begin position="211"/>
        <end position="230"/>
    </location>
</feature>
<keyword evidence="2" id="KW-0472">Membrane</keyword>
<evidence type="ECO:0000313" key="3">
    <source>
        <dbReference type="EMBL" id="VBB30197.1"/>
    </source>
</evidence>
<feature type="compositionally biased region" description="Basic residues" evidence="1">
    <location>
        <begin position="221"/>
        <end position="230"/>
    </location>
</feature>
<dbReference type="Proteomes" id="UP000276991">
    <property type="component" value="Unassembled WGS sequence"/>
</dbReference>
<feature type="region of interest" description="Disordered" evidence="1">
    <location>
        <begin position="166"/>
        <end position="201"/>
    </location>
</feature>
<protein>
    <submittedName>
        <fullName evidence="3">Uncharacterized protein</fullName>
    </submittedName>
</protein>
<evidence type="ECO:0000256" key="2">
    <source>
        <dbReference type="SAM" id="Phobius"/>
    </source>
</evidence>
<keyword evidence="2" id="KW-0812">Transmembrane</keyword>
<feature type="transmembrane region" description="Helical" evidence="2">
    <location>
        <begin position="12"/>
        <end position="34"/>
    </location>
</feature>
<feature type="region of interest" description="Disordered" evidence="1">
    <location>
        <begin position="67"/>
        <end position="106"/>
    </location>
</feature>
<gene>
    <name evidence="3" type="ORF">NAV_LOCUS4988</name>
</gene>